<dbReference type="REBASE" id="38106">
    <property type="entry name" value="S.MmaX1ORF3180P"/>
</dbReference>
<comment type="similarity">
    <text evidence="1">Belongs to the type-I restriction system S methylase family.</text>
</comment>
<feature type="domain" description="Type I restriction modification DNA specificity" evidence="4">
    <location>
        <begin position="36"/>
        <end position="215"/>
    </location>
</feature>
<dbReference type="Gene3D" id="1.10.287.1120">
    <property type="entry name" value="Bipartite methylase S protein"/>
    <property type="match status" value="1"/>
</dbReference>
<sequence length="456" mass="52129">MIAQKKYSFSEESKSFTYKKYPSYKDSGIEWIGEIPEGWEVQRLKNLISTIQSGNREKGGGNLFDDGIFSVGGEHILWDGTISLKNPKYVSEEFYKSMNNGKLRINDVLLVKDGATIGKTAILIEKHRMAINEHVFLMRPNNKLIPKLLYYLISSDLGFKQIKLTETGSAQGGINLEFTSKIIFAVPSLSEQTKIAEFLDEKTEKIDKIIEKNIELINLLKEKRISLINNAVTKGLDKNVNLKDSGIDWIGEIPEGWEVRKLKDLSNLIIDGTHFTPTYVDKGIPFLRVTDIQSEKIDMGSIKYIPKEEYLKLNLRCNPKKGDLLFSKNGTIGIPKVVDWDFKFSIFVSLCLIKLKEIISVNFLKYYLVSPAIKEQIYVRSKTTSVTNLHLDQIREFFISFPPIQEQTNIAQYLDKETEKIDKIIIKTEKNIELLKEYKTSLIHNAVTGKIDVRGE</sequence>
<dbReference type="PANTHER" id="PTHR30408:SF12">
    <property type="entry name" value="TYPE I RESTRICTION ENZYME MJAVIII SPECIFICITY SUBUNIT"/>
    <property type="match status" value="1"/>
</dbReference>
<dbReference type="HOGENOM" id="CLU_021095_1_2_2"/>
<dbReference type="GO" id="GO:0009307">
    <property type="term" value="P:DNA restriction-modification system"/>
    <property type="evidence" value="ECO:0007669"/>
    <property type="project" value="UniProtKB-KW"/>
</dbReference>
<feature type="domain" description="Type I restriction modification DNA specificity" evidence="4">
    <location>
        <begin position="254"/>
        <end position="422"/>
    </location>
</feature>
<name>G0H483_METMI</name>
<gene>
    <name evidence="5" type="ORF">GYY_03175</name>
</gene>
<dbReference type="GO" id="GO:0003677">
    <property type="term" value="F:DNA binding"/>
    <property type="evidence" value="ECO:0007669"/>
    <property type="project" value="UniProtKB-KW"/>
</dbReference>
<dbReference type="GeneID" id="10982061"/>
<evidence type="ECO:0000256" key="3">
    <source>
        <dbReference type="ARBA" id="ARBA00023125"/>
    </source>
</evidence>
<proteinExistence type="inferred from homology"/>
<dbReference type="AlphaFoldDB" id="G0H483"/>
<evidence type="ECO:0000313" key="5">
    <source>
        <dbReference type="EMBL" id="AEK19514.1"/>
    </source>
</evidence>
<dbReference type="InterPro" id="IPR052021">
    <property type="entry name" value="Type-I_RS_S_subunit"/>
</dbReference>
<organism evidence="6">
    <name type="scientific">Methanococcus maripaludis X1</name>
    <dbReference type="NCBI Taxonomy" id="1053692"/>
    <lineage>
        <taxon>Archaea</taxon>
        <taxon>Methanobacteriati</taxon>
        <taxon>Methanobacteriota</taxon>
        <taxon>Methanomada group</taxon>
        <taxon>Methanococci</taxon>
        <taxon>Methanococcales</taxon>
        <taxon>Methanococcaceae</taxon>
        <taxon>Methanococcus</taxon>
    </lineage>
</organism>
<dbReference type="InterPro" id="IPR000055">
    <property type="entry name" value="Restrct_endonuc_typeI_TRD"/>
</dbReference>
<evidence type="ECO:0000256" key="2">
    <source>
        <dbReference type="ARBA" id="ARBA00022747"/>
    </source>
</evidence>
<dbReference type="PATRIC" id="fig|1053692.7.peg.625"/>
<dbReference type="PANTHER" id="PTHR30408">
    <property type="entry name" value="TYPE-1 RESTRICTION ENZYME ECOKI SPECIFICITY PROTEIN"/>
    <property type="match status" value="1"/>
</dbReference>
<dbReference type="CDD" id="cd17246">
    <property type="entry name" value="RMtype1_S_SonII-TRD2-CR2_like"/>
    <property type="match status" value="1"/>
</dbReference>
<dbReference type="RefSeq" id="WP_013999005.1">
    <property type="nucleotide sequence ID" value="NC_015847.1"/>
</dbReference>
<evidence type="ECO:0000259" key="4">
    <source>
        <dbReference type="Pfam" id="PF01420"/>
    </source>
</evidence>
<keyword evidence="2" id="KW-0680">Restriction system</keyword>
<dbReference type="Pfam" id="PF01420">
    <property type="entry name" value="Methylase_S"/>
    <property type="match status" value="2"/>
</dbReference>
<accession>G0H483</accession>
<dbReference type="InterPro" id="IPR044946">
    <property type="entry name" value="Restrct_endonuc_typeI_TRD_sf"/>
</dbReference>
<dbReference type="EMBL" id="CP002913">
    <property type="protein sequence ID" value="AEK19514.1"/>
    <property type="molecule type" value="Genomic_DNA"/>
</dbReference>
<dbReference type="Gene3D" id="3.90.220.20">
    <property type="entry name" value="DNA methylase specificity domains"/>
    <property type="match status" value="2"/>
</dbReference>
<dbReference type="SMR" id="G0H483"/>
<dbReference type="SUPFAM" id="SSF116734">
    <property type="entry name" value="DNA methylase specificity domain"/>
    <property type="match status" value="2"/>
</dbReference>
<protein>
    <submittedName>
        <fullName evidence="5">Restriction modification system DNA specificity domain-containing protein</fullName>
    </submittedName>
</protein>
<evidence type="ECO:0000256" key="1">
    <source>
        <dbReference type="ARBA" id="ARBA00010923"/>
    </source>
</evidence>
<dbReference type="Proteomes" id="UP000008889">
    <property type="component" value="Chromosome"/>
</dbReference>
<reference evidence="5 6" key="1">
    <citation type="journal article" date="2011" name="J. Bacteriol.">
        <title>Complete Genome Sequence of a Nonculturable Methanococcus maripaludis Strain Extracted in a Metagenomic Survey of Petroleum Reservoir Fluids.</title>
        <authorList>
            <person name="Wang X."/>
            <person name="Greenfield P."/>
            <person name="Li D."/>
            <person name="Hendry P."/>
            <person name="Volk H."/>
            <person name="Sutherland T.D."/>
        </authorList>
    </citation>
    <scope>NUCLEOTIDE SEQUENCE [LARGE SCALE GENOMIC DNA]</scope>
    <source>
        <strain evidence="5 6">X1</strain>
    </source>
</reference>
<keyword evidence="3" id="KW-0238">DNA-binding</keyword>
<evidence type="ECO:0000313" key="6">
    <source>
        <dbReference type="Proteomes" id="UP000008889"/>
    </source>
</evidence>
<dbReference type="KEGG" id="mmd:GYY_03175"/>